<comment type="caution">
    <text evidence="2">The sequence shown here is derived from an EMBL/GenBank/DDBJ whole genome shotgun (WGS) entry which is preliminary data.</text>
</comment>
<dbReference type="CDD" id="cd09872">
    <property type="entry name" value="PIN_Sll0205-like"/>
    <property type="match status" value="1"/>
</dbReference>
<accession>A0ABT1BZC4</accession>
<dbReference type="Gene3D" id="3.40.50.1010">
    <property type="entry name" value="5'-nuclease"/>
    <property type="match status" value="1"/>
</dbReference>
<dbReference type="Pfam" id="PF01850">
    <property type="entry name" value="PIN"/>
    <property type="match status" value="1"/>
</dbReference>
<gene>
    <name evidence="2" type="ORF">NG821_11475</name>
</gene>
<dbReference type="SUPFAM" id="SSF88723">
    <property type="entry name" value="PIN domain-like"/>
    <property type="match status" value="1"/>
</dbReference>
<keyword evidence="3" id="KW-1185">Reference proteome</keyword>
<sequence length="140" mass="16317">MRYLIDTNIFVYLALDIEQLSRDVQAIIQEPETVLCISVESVRELIVGFNNKGLGSKRWKTAEDLVNSIENEFYITILPLKKEHMLTYSRLRLNIRQGHKDPSDHVIISQALTEHLPLISSDTRFPFYRKQGLDLIFNKK</sequence>
<proteinExistence type="predicted"/>
<organism evidence="2 3">
    <name type="scientific">Segatella cerevisiae</name>
    <dbReference type="NCBI Taxonomy" id="2053716"/>
    <lineage>
        <taxon>Bacteria</taxon>
        <taxon>Pseudomonadati</taxon>
        <taxon>Bacteroidota</taxon>
        <taxon>Bacteroidia</taxon>
        <taxon>Bacteroidales</taxon>
        <taxon>Prevotellaceae</taxon>
        <taxon>Segatella</taxon>
    </lineage>
</organism>
<evidence type="ECO:0000259" key="1">
    <source>
        <dbReference type="Pfam" id="PF01850"/>
    </source>
</evidence>
<dbReference type="EMBL" id="JAMXLY010000059">
    <property type="protein sequence ID" value="MCO6026446.1"/>
    <property type="molecule type" value="Genomic_DNA"/>
</dbReference>
<dbReference type="Proteomes" id="UP001204015">
    <property type="component" value="Unassembled WGS sequence"/>
</dbReference>
<name>A0ABT1BZC4_9BACT</name>
<dbReference type="RefSeq" id="WP_252761799.1">
    <property type="nucleotide sequence ID" value="NZ_JAMXLY010000059.1"/>
</dbReference>
<protein>
    <submittedName>
        <fullName evidence="2">Type II toxin-antitoxin system VapC family toxin</fullName>
    </submittedName>
</protein>
<feature type="domain" description="PIN" evidence="1">
    <location>
        <begin position="3"/>
        <end position="126"/>
    </location>
</feature>
<dbReference type="InterPro" id="IPR002716">
    <property type="entry name" value="PIN_dom"/>
</dbReference>
<dbReference type="PANTHER" id="PTHR36173">
    <property type="entry name" value="RIBONUCLEASE VAPC16-RELATED"/>
    <property type="match status" value="1"/>
</dbReference>
<dbReference type="InterPro" id="IPR029060">
    <property type="entry name" value="PIN-like_dom_sf"/>
</dbReference>
<evidence type="ECO:0000313" key="2">
    <source>
        <dbReference type="EMBL" id="MCO6026446.1"/>
    </source>
</evidence>
<dbReference type="PANTHER" id="PTHR36173:SF2">
    <property type="entry name" value="RIBONUCLEASE VAPC16"/>
    <property type="match status" value="1"/>
</dbReference>
<dbReference type="InterPro" id="IPR041705">
    <property type="entry name" value="PIN_Sll0205"/>
</dbReference>
<evidence type="ECO:0000313" key="3">
    <source>
        <dbReference type="Proteomes" id="UP001204015"/>
    </source>
</evidence>
<dbReference type="InterPro" id="IPR052919">
    <property type="entry name" value="TA_system_RNase"/>
</dbReference>
<reference evidence="2 3" key="1">
    <citation type="submission" date="2022-06" db="EMBL/GenBank/DDBJ databases">
        <title>A taxonomic note on the genus Prevotella: Description of four novel genera and emended description of the genera Hallella and Xylanibacter.</title>
        <authorList>
            <person name="Hitch T.C.A."/>
        </authorList>
    </citation>
    <scope>NUCLEOTIDE SEQUENCE [LARGE SCALE GENOMIC DNA]</scope>
    <source>
        <strain evidence="2 3">DSM 100619</strain>
    </source>
</reference>